<evidence type="ECO:0000256" key="1">
    <source>
        <dbReference type="SAM" id="MobiDB-lite"/>
    </source>
</evidence>
<evidence type="ECO:0000313" key="3">
    <source>
        <dbReference type="Proteomes" id="UP000479190"/>
    </source>
</evidence>
<keyword evidence="3" id="KW-1185">Reference proteome</keyword>
<reference evidence="2 3" key="1">
    <citation type="submission" date="2020-02" db="EMBL/GenBank/DDBJ databases">
        <authorList>
            <person name="Ferguson B K."/>
        </authorList>
    </citation>
    <scope>NUCLEOTIDE SEQUENCE [LARGE SCALE GENOMIC DNA]</scope>
</reference>
<organism evidence="2 3">
    <name type="scientific">Trichogramma brassicae</name>
    <dbReference type="NCBI Taxonomy" id="86971"/>
    <lineage>
        <taxon>Eukaryota</taxon>
        <taxon>Metazoa</taxon>
        <taxon>Ecdysozoa</taxon>
        <taxon>Arthropoda</taxon>
        <taxon>Hexapoda</taxon>
        <taxon>Insecta</taxon>
        <taxon>Pterygota</taxon>
        <taxon>Neoptera</taxon>
        <taxon>Endopterygota</taxon>
        <taxon>Hymenoptera</taxon>
        <taxon>Apocrita</taxon>
        <taxon>Proctotrupomorpha</taxon>
        <taxon>Chalcidoidea</taxon>
        <taxon>Trichogrammatidae</taxon>
        <taxon>Trichogramma</taxon>
    </lineage>
</organism>
<name>A0A6H5IL50_9HYME</name>
<feature type="compositionally biased region" description="Basic and acidic residues" evidence="1">
    <location>
        <begin position="83"/>
        <end position="95"/>
    </location>
</feature>
<evidence type="ECO:0000313" key="2">
    <source>
        <dbReference type="EMBL" id="CAB0037503.1"/>
    </source>
</evidence>
<gene>
    <name evidence="2" type="ORF">TBRA_LOCUS9330</name>
</gene>
<dbReference type="EMBL" id="CADCXV010000858">
    <property type="protein sequence ID" value="CAB0037503.1"/>
    <property type="molecule type" value="Genomic_DNA"/>
</dbReference>
<feature type="region of interest" description="Disordered" evidence="1">
    <location>
        <begin position="68"/>
        <end position="100"/>
    </location>
</feature>
<dbReference type="Proteomes" id="UP000479190">
    <property type="component" value="Unassembled WGS sequence"/>
</dbReference>
<accession>A0A6H5IL50</accession>
<sequence>MDRTRAKYIHKLQAGARIDTCQARYNITSDSVENFYPLSRASSLVIDRLIKFVAQQNTLRDIIEKKRQRGALESDGDDDDERADSVHTHVCESKRPRTSPQAQLYRSSRLFAPFSYHRVARTERTQRQPRFRNGCSNSAAAATAGLHAGDMISATLLHELDGHDWQAGTRSSAVASLLEFVHHAYVDVEIPTPTEYLCSGENEYARATTALCKFPKSTTSTSLQLRQAFNCSLIPEGNDYYPVAKFHHVLISTSYCDVLSEMKLSRIESELHGHTQILQNKPNHFSLRVSISLKTPFITCTSMVHESVITFLGTMITRPQATSKRYRRAGVRQAQLKSQCHCAEVYNACIRVGRVYCKTRSPGTA</sequence>
<protein>
    <submittedName>
        <fullName evidence="2">Uncharacterized protein</fullName>
    </submittedName>
</protein>
<dbReference type="AlphaFoldDB" id="A0A6H5IL50"/>
<proteinExistence type="predicted"/>